<proteinExistence type="inferred from homology"/>
<keyword evidence="7" id="KW-1185">Reference proteome</keyword>
<dbReference type="VEuPathDB" id="VectorBase:ASTE004950"/>
<dbReference type="PRINTS" id="PR02028">
    <property type="entry name" value="CMYCBINDINGP"/>
</dbReference>
<dbReference type="PANTHER" id="PTHR13168">
    <property type="entry name" value="ASSOCIATE OF C-MYC AMY-1"/>
    <property type="match status" value="1"/>
</dbReference>
<dbReference type="AlphaFoldDB" id="A0A182YB29"/>
<evidence type="ECO:0000256" key="1">
    <source>
        <dbReference type="ARBA" id="ARBA00004123"/>
    </source>
</evidence>
<sequence length="213" mass="22247">MANFKPIDLSKEDFRKYLDRQGVLDAITKVLVKCNTDRPENALGYVLENLNETHGSLKAQLFEAHQEIERLKMELSALKVNGEPGTDPATLSASGVKEEVKEIDNAAPLSNGAVEVKQEEDEDVGEVACAISVKQEKDEVTPSTSGVRTGDEGKSKEADAGVAAAAAAAAAVVATPSTTPGKDEAAEPVAIAATSPATEVPDAKETNTGGESK</sequence>
<feature type="compositionally biased region" description="Basic and acidic residues" evidence="5">
    <location>
        <begin position="149"/>
        <end position="159"/>
    </location>
</feature>
<feature type="region of interest" description="Disordered" evidence="5">
    <location>
        <begin position="174"/>
        <end position="213"/>
    </location>
</feature>
<dbReference type="GO" id="GO:0005634">
    <property type="term" value="C:nucleus"/>
    <property type="evidence" value="ECO:0007669"/>
    <property type="project" value="UniProtKB-SubCell"/>
</dbReference>
<dbReference type="GO" id="GO:0003713">
    <property type="term" value="F:transcription coactivator activity"/>
    <property type="evidence" value="ECO:0007669"/>
    <property type="project" value="InterPro"/>
</dbReference>
<evidence type="ECO:0000256" key="5">
    <source>
        <dbReference type="SAM" id="MobiDB-lite"/>
    </source>
</evidence>
<dbReference type="EnsemblMetazoa" id="ASTEI05665-RA">
    <property type="protein sequence ID" value="ASTEI05665-PA"/>
    <property type="gene ID" value="ASTEI05665"/>
</dbReference>
<accession>A0A182YB29</accession>
<feature type="coiled-coil region" evidence="4">
    <location>
        <begin position="47"/>
        <end position="81"/>
    </location>
</feature>
<reference evidence="7" key="1">
    <citation type="journal article" date="2014" name="Genome Biol.">
        <title>Genome analysis of a major urban malaria vector mosquito, Anopheles stephensi.</title>
        <authorList>
            <person name="Jiang X."/>
            <person name="Peery A."/>
            <person name="Hall A.B."/>
            <person name="Sharma A."/>
            <person name="Chen X.G."/>
            <person name="Waterhouse R.M."/>
            <person name="Komissarov A."/>
            <person name="Riehle M.M."/>
            <person name="Shouche Y."/>
            <person name="Sharakhova M.V."/>
            <person name="Lawson D."/>
            <person name="Pakpour N."/>
            <person name="Arensburger P."/>
            <person name="Davidson V.L."/>
            <person name="Eiglmeier K."/>
            <person name="Emrich S."/>
            <person name="George P."/>
            <person name="Kennedy R.C."/>
            <person name="Mane S.P."/>
            <person name="Maslen G."/>
            <person name="Oringanje C."/>
            <person name="Qi Y."/>
            <person name="Settlage R."/>
            <person name="Tojo M."/>
            <person name="Tubio J.M."/>
            <person name="Unger M.F."/>
            <person name="Wang B."/>
            <person name="Vernick K.D."/>
            <person name="Ribeiro J.M."/>
            <person name="James A.A."/>
            <person name="Michel K."/>
            <person name="Riehle M.A."/>
            <person name="Luckhart S."/>
            <person name="Sharakhov I.V."/>
            <person name="Tu Z."/>
        </authorList>
    </citation>
    <scope>NUCLEOTIDE SEQUENCE [LARGE SCALE GENOMIC DNA]</scope>
    <source>
        <strain evidence="7">Indian</strain>
    </source>
</reference>
<keyword evidence="4" id="KW-0175">Coiled coil</keyword>
<comment type="subcellular location">
    <subcellularLocation>
        <location evidence="1">Nucleus</location>
    </subcellularLocation>
</comment>
<name>A0A182YB29_ANOST</name>
<dbReference type="Proteomes" id="UP000076408">
    <property type="component" value="Unassembled WGS sequence"/>
</dbReference>
<dbReference type="InterPro" id="IPR026060">
    <property type="entry name" value="AMY1"/>
</dbReference>
<feature type="region of interest" description="Disordered" evidence="5">
    <location>
        <begin position="135"/>
        <end position="159"/>
    </location>
</feature>
<evidence type="ECO:0000256" key="3">
    <source>
        <dbReference type="ARBA" id="ARBA00023242"/>
    </source>
</evidence>
<dbReference type="VEuPathDB" id="VectorBase:ASTEI05665"/>
<dbReference type="PANTHER" id="PTHR13168:SF0">
    <property type="entry name" value="C-MYC-BINDING PROTEIN"/>
    <property type="match status" value="1"/>
</dbReference>
<evidence type="ECO:0000313" key="7">
    <source>
        <dbReference type="Proteomes" id="UP000076408"/>
    </source>
</evidence>
<dbReference type="VEuPathDB" id="VectorBase:ASTEI20_042537"/>
<organism evidence="6 7">
    <name type="scientific">Anopheles stephensi</name>
    <name type="common">Indo-Pakistan malaria mosquito</name>
    <dbReference type="NCBI Taxonomy" id="30069"/>
    <lineage>
        <taxon>Eukaryota</taxon>
        <taxon>Metazoa</taxon>
        <taxon>Ecdysozoa</taxon>
        <taxon>Arthropoda</taxon>
        <taxon>Hexapoda</taxon>
        <taxon>Insecta</taxon>
        <taxon>Pterygota</taxon>
        <taxon>Neoptera</taxon>
        <taxon>Endopterygota</taxon>
        <taxon>Diptera</taxon>
        <taxon>Nematocera</taxon>
        <taxon>Culicoidea</taxon>
        <taxon>Culicidae</taxon>
        <taxon>Anophelinae</taxon>
        <taxon>Anopheles</taxon>
    </lineage>
</organism>
<evidence type="ECO:0000313" key="6">
    <source>
        <dbReference type="EnsemblMetazoa" id="ASTEI05665-PA"/>
    </source>
</evidence>
<evidence type="ECO:0000256" key="4">
    <source>
        <dbReference type="SAM" id="Coils"/>
    </source>
</evidence>
<keyword evidence="3" id="KW-0539">Nucleus</keyword>
<comment type="similarity">
    <text evidence="2">Belongs to the AMY1 family.</text>
</comment>
<evidence type="ECO:0008006" key="8">
    <source>
        <dbReference type="Google" id="ProtNLM"/>
    </source>
</evidence>
<protein>
    <recommendedName>
        <fullName evidence="8">c-Myc-binding protein</fullName>
    </recommendedName>
</protein>
<dbReference type="STRING" id="30069.A0A182YB29"/>
<evidence type="ECO:0000256" key="2">
    <source>
        <dbReference type="ARBA" id="ARBA00009389"/>
    </source>
</evidence>
<reference evidence="6" key="2">
    <citation type="submission" date="2020-05" db="UniProtKB">
        <authorList>
            <consortium name="EnsemblMetazoa"/>
        </authorList>
    </citation>
    <scope>IDENTIFICATION</scope>
    <source>
        <strain evidence="6">Indian</strain>
    </source>
</reference>